<evidence type="ECO:0000259" key="5">
    <source>
        <dbReference type="Pfam" id="PF01212"/>
    </source>
</evidence>
<dbReference type="eggNOG" id="KOG1368">
    <property type="taxonomic scope" value="Eukaryota"/>
</dbReference>
<dbReference type="InterPro" id="IPR015424">
    <property type="entry name" value="PyrdxlP-dep_Trfase"/>
</dbReference>
<dbReference type="Proteomes" id="UP000002035">
    <property type="component" value="Unassembled WGS sequence"/>
</dbReference>
<dbReference type="OrthoDB" id="10261951at2759"/>
<dbReference type="PANTHER" id="PTHR48097">
    <property type="entry name" value="L-THREONINE ALDOLASE-RELATED"/>
    <property type="match status" value="1"/>
</dbReference>
<dbReference type="RefSeq" id="XP_002845573.1">
    <property type="nucleotide sequence ID" value="XM_002845527.1"/>
</dbReference>
<dbReference type="InterPro" id="IPR001597">
    <property type="entry name" value="ArAA_b-elim_lyase/Thr_aldolase"/>
</dbReference>
<dbReference type="GO" id="GO:0006567">
    <property type="term" value="P:L-threonine catabolic process"/>
    <property type="evidence" value="ECO:0007669"/>
    <property type="project" value="TreeGrafter"/>
</dbReference>
<proteinExistence type="inferred from homology"/>
<dbReference type="InterPro" id="IPR015421">
    <property type="entry name" value="PyrdxlP-dep_Trfase_major"/>
</dbReference>
<evidence type="ECO:0000256" key="4">
    <source>
        <dbReference type="ARBA" id="ARBA00023239"/>
    </source>
</evidence>
<dbReference type="AlphaFoldDB" id="C5FRX0"/>
<keyword evidence="3" id="KW-0663">Pyridoxal phosphate</keyword>
<dbReference type="STRING" id="554155.C5FRX0"/>
<name>C5FRX0_ARTOC</name>
<dbReference type="EMBL" id="DS995705">
    <property type="protein sequence ID" value="EEQ32623.1"/>
    <property type="molecule type" value="Genomic_DNA"/>
</dbReference>
<dbReference type="SUPFAM" id="SSF53383">
    <property type="entry name" value="PLP-dependent transferases"/>
    <property type="match status" value="1"/>
</dbReference>
<evidence type="ECO:0000313" key="6">
    <source>
        <dbReference type="EMBL" id="EEQ32623.1"/>
    </source>
</evidence>
<keyword evidence="4" id="KW-0456">Lyase</keyword>
<sequence>MGPSITDDDAVLQHHVENIIGSNHIVMPKPDIGPVAWENPGPAAYDFRSDFVTSPTMEMLQAITNCTLQDDTMEEDPTANSFQNFMAHLTGHEASLLVLSGTMGNQVALRTALTAPPYSVLADSRSHIINMEAGGAATLCGALLRGVMPANGHHLALDDIKTHACLTTNIYDCPTKVISLENTLAGTIIPLSDTQAISQWARQQNPPIHMHLDGARLWEAVAADPALLKLYCMCFDTVTLCFTKGLGAPLGSIVVGSQSIITHACWMRKRLGGGLQQAGIIAAAARVSVTSTFLRQKLVDCHKVAREISEMWLSLGGKIWDNIIDKNCFAELANKAGIKIMKGKAEDILGHVTKFDLNS</sequence>
<evidence type="ECO:0000256" key="1">
    <source>
        <dbReference type="ARBA" id="ARBA00001933"/>
    </source>
</evidence>
<comment type="cofactor">
    <cofactor evidence="1">
        <name>pyridoxal 5'-phosphate</name>
        <dbReference type="ChEBI" id="CHEBI:597326"/>
    </cofactor>
</comment>
<dbReference type="VEuPathDB" id="FungiDB:MCYG_05442"/>
<evidence type="ECO:0000256" key="2">
    <source>
        <dbReference type="ARBA" id="ARBA00006966"/>
    </source>
</evidence>
<dbReference type="Gene3D" id="3.40.640.10">
    <property type="entry name" value="Type I PLP-dependent aspartate aminotransferase-like (Major domain)"/>
    <property type="match status" value="1"/>
</dbReference>
<dbReference type="GeneID" id="9224259"/>
<accession>C5FRX0</accession>
<dbReference type="GO" id="GO:0008732">
    <property type="term" value="F:L-allo-threonine aldolase activity"/>
    <property type="evidence" value="ECO:0007669"/>
    <property type="project" value="TreeGrafter"/>
</dbReference>
<keyword evidence="7" id="KW-1185">Reference proteome</keyword>
<feature type="domain" description="Aromatic amino acid beta-eliminating lyase/threonine aldolase" evidence="5">
    <location>
        <begin position="46"/>
        <end position="312"/>
    </location>
</feature>
<evidence type="ECO:0000256" key="3">
    <source>
        <dbReference type="ARBA" id="ARBA00022898"/>
    </source>
</evidence>
<protein>
    <submittedName>
        <fullName evidence="6">L-allo-threonine aldolase</fullName>
    </submittedName>
</protein>
<comment type="similarity">
    <text evidence="2">Belongs to the threonine aldolase family.</text>
</comment>
<dbReference type="FunFam" id="3.40.640.10:FF:000030">
    <property type="entry name" value="Low-specificity L-threonine aldolase"/>
    <property type="match status" value="1"/>
</dbReference>
<dbReference type="PANTHER" id="PTHR48097:SF9">
    <property type="entry name" value="L-THREONINE ALDOLASE"/>
    <property type="match status" value="1"/>
</dbReference>
<dbReference type="HOGENOM" id="CLU_029381_1_0_1"/>
<organism evidence="6 7">
    <name type="scientific">Arthroderma otae (strain ATCC MYA-4605 / CBS 113480)</name>
    <name type="common">Microsporum canis</name>
    <dbReference type="NCBI Taxonomy" id="554155"/>
    <lineage>
        <taxon>Eukaryota</taxon>
        <taxon>Fungi</taxon>
        <taxon>Dikarya</taxon>
        <taxon>Ascomycota</taxon>
        <taxon>Pezizomycotina</taxon>
        <taxon>Eurotiomycetes</taxon>
        <taxon>Eurotiomycetidae</taxon>
        <taxon>Onygenales</taxon>
        <taxon>Arthrodermataceae</taxon>
        <taxon>Microsporum</taxon>
    </lineage>
</organism>
<evidence type="ECO:0000313" key="7">
    <source>
        <dbReference type="Proteomes" id="UP000002035"/>
    </source>
</evidence>
<dbReference type="GO" id="GO:0005829">
    <property type="term" value="C:cytosol"/>
    <property type="evidence" value="ECO:0007669"/>
    <property type="project" value="TreeGrafter"/>
</dbReference>
<gene>
    <name evidence="6" type="ORF">MCYG_05442</name>
</gene>
<dbReference type="GO" id="GO:0006545">
    <property type="term" value="P:glycine biosynthetic process"/>
    <property type="evidence" value="ECO:0007669"/>
    <property type="project" value="TreeGrafter"/>
</dbReference>
<dbReference type="Pfam" id="PF01212">
    <property type="entry name" value="Beta_elim_lyase"/>
    <property type="match status" value="1"/>
</dbReference>
<reference evidence="6" key="1">
    <citation type="submission" date="2008-10" db="EMBL/GenBank/DDBJ databases">
        <title>Annotation of Microsporum canis strain CBS 113480.</title>
        <authorList>
            <consortium name="The Broad Institute Genome Sequencing Platform"/>
            <person name="Cuomo C."/>
            <person name="Henn M.R."/>
            <person name="Young S.K."/>
            <person name="Kodira C.D."/>
            <person name="Zeng Q."/>
            <person name="Koehrsen M."/>
            <person name="Alvarado L."/>
            <person name="Berlin A."/>
            <person name="Borenstein D."/>
            <person name="Chen Z."/>
            <person name="Engels R."/>
            <person name="Freedman E."/>
            <person name="Gellesch M."/>
            <person name="Goldberg J."/>
            <person name="Griggs A."/>
            <person name="Gujja S."/>
            <person name="Heiman D."/>
            <person name="Hepburn T."/>
            <person name="Howarth C."/>
            <person name="Jen D."/>
            <person name="Larson L."/>
            <person name="Lewis B."/>
            <person name="Mehta T."/>
            <person name="Park D."/>
            <person name="Pearson M."/>
            <person name="Roberts A."/>
            <person name="Saif S."/>
            <person name="Shea T."/>
            <person name="Shenoy N."/>
            <person name="Sisk P."/>
            <person name="Stolte C."/>
            <person name="Sykes S."/>
            <person name="Walk T."/>
            <person name="White J."/>
            <person name="Yandava C."/>
            <person name="Guigo R."/>
            <person name="Borodovsky M."/>
            <person name="White T.C."/>
            <person name="Oliver B.G."/>
            <person name="Graser Y."/>
            <person name="Abdel-Rahman S."/>
            <person name="Gurr S.J."/>
            <person name="Martinez-Rossi N."/>
            <person name="Summerbell R."/>
            <person name="Lander E."/>
            <person name="Nusbaum C."/>
            <person name="Galagan J."/>
            <person name="Birren B."/>
        </authorList>
    </citation>
    <scope>NUCLEOTIDE SEQUENCE</scope>
    <source>
        <strain evidence="6">CBS 113480</strain>
    </source>
</reference>